<protein>
    <submittedName>
        <fullName evidence="2">Uncharacterized protein</fullName>
    </submittedName>
</protein>
<sequence length="160" mass="18167">MKRYFISLALLGLSAFASANKGNLVLWECVTNKQQKLSLVVQQNADKDFTLFFGRDTGNGMALEYKQDLDNSYLYQYANGTQLVVPNNGKWYLFEETEATTGFTHVELVVRNAKTGQVLEYQECESDVVSHIPELSINNVKPIPDDLAEWLFEVSNKYLP</sequence>
<name>W0QF84_9PAST</name>
<keyword evidence="3" id="KW-1185">Reference proteome</keyword>
<feature type="chain" id="PRO_5004793436" evidence="1">
    <location>
        <begin position="20"/>
        <end position="160"/>
    </location>
</feature>
<evidence type="ECO:0000313" key="2">
    <source>
        <dbReference type="EMBL" id="AHG76535.1"/>
    </source>
</evidence>
<proteinExistence type="predicted"/>
<dbReference type="KEGG" id="mvi:X808_20170"/>
<evidence type="ECO:0000313" key="3">
    <source>
        <dbReference type="Proteomes" id="UP000066995"/>
    </source>
</evidence>
<organism evidence="2 3">
    <name type="scientific">Mannheimia varigena USDA-ARS-USMARC-1296</name>
    <dbReference type="NCBI Taxonomy" id="1433287"/>
    <lineage>
        <taxon>Bacteria</taxon>
        <taxon>Pseudomonadati</taxon>
        <taxon>Pseudomonadota</taxon>
        <taxon>Gammaproteobacteria</taxon>
        <taxon>Pasteurellales</taxon>
        <taxon>Pasteurellaceae</taxon>
        <taxon>Mannheimia</taxon>
    </lineage>
</organism>
<gene>
    <name evidence="2" type="ORF">X808_20170</name>
</gene>
<evidence type="ECO:0000256" key="1">
    <source>
        <dbReference type="SAM" id="SignalP"/>
    </source>
</evidence>
<accession>W0QF84</accession>
<dbReference type="EMBL" id="CP006943">
    <property type="protein sequence ID" value="AHG76535.1"/>
    <property type="molecule type" value="Genomic_DNA"/>
</dbReference>
<dbReference type="STRING" id="1433287.X808_20170"/>
<dbReference type="CDD" id="cd00161">
    <property type="entry name" value="beta-trefoil_Ricin-like"/>
    <property type="match status" value="1"/>
</dbReference>
<dbReference type="AlphaFoldDB" id="W0QF84"/>
<dbReference type="PATRIC" id="fig|1433287.3.peg.2012"/>
<reference evidence="2 3" key="1">
    <citation type="submission" date="2013-12" db="EMBL/GenBank/DDBJ databases">
        <title>Annotation of the Mannheimia varigena USDA-ARS-USMARC-1296 complete genome.</title>
        <authorList>
            <person name="Harhay G.P."/>
            <person name="Clawson M.L."/>
            <person name="Murray R.W."/>
            <person name="Lubbers B.V."/>
            <person name="Heaton M.P."/>
            <person name="Chitko-Mckown C.G."/>
            <person name="Harhay D.M."/>
            <person name="Smith T.P.L."/>
        </authorList>
    </citation>
    <scope>NUCLEOTIDE SEQUENCE [LARGE SCALE GENOMIC DNA]</scope>
    <source>
        <strain evidence="2 3">USDA-ARS-USMARC-1296</strain>
    </source>
</reference>
<feature type="signal peptide" evidence="1">
    <location>
        <begin position="1"/>
        <end position="19"/>
    </location>
</feature>
<dbReference type="RefSeq" id="WP_025218208.1">
    <property type="nucleotide sequence ID" value="NZ_CP006943.1"/>
</dbReference>
<keyword evidence="1" id="KW-0732">Signal</keyword>
<dbReference type="HOGENOM" id="CLU_1650099_0_0_6"/>
<dbReference type="Proteomes" id="UP000066995">
    <property type="component" value="Chromosome"/>
</dbReference>